<feature type="transmembrane region" description="Helical" evidence="1">
    <location>
        <begin position="6"/>
        <end position="24"/>
    </location>
</feature>
<dbReference type="Proteomes" id="UP000188947">
    <property type="component" value="Unassembled WGS sequence"/>
</dbReference>
<feature type="transmembrane region" description="Helical" evidence="1">
    <location>
        <begin position="102"/>
        <end position="121"/>
    </location>
</feature>
<keyword evidence="1" id="KW-0812">Transmembrane</keyword>
<accession>A0A1V3U0Q1</accession>
<proteinExistence type="predicted"/>
<gene>
    <name evidence="2" type="ORF">BMF97_06780</name>
</gene>
<comment type="caution">
    <text evidence="2">The sequence shown here is derived from an EMBL/GenBank/DDBJ whole genome shotgun (WGS) entry which is preliminary data.</text>
</comment>
<reference evidence="2 3" key="1">
    <citation type="submission" date="2016-11" db="EMBL/GenBank/DDBJ databases">
        <title>Genome sequence and comparative genomic analysis of clinical strain Elizabethkingia meningoseptica 61421 PRCM.</title>
        <authorList>
            <person name="Wang M."/>
            <person name="Hu S."/>
            <person name="Cao L."/>
            <person name="Jiang T."/>
            <person name="Zhou Y."/>
            <person name="Ming D."/>
        </authorList>
    </citation>
    <scope>NUCLEOTIDE SEQUENCE [LARGE SCALE GENOMIC DNA]</scope>
    <source>
        <strain evidence="2 3">61421 PRCM</strain>
    </source>
</reference>
<dbReference type="STRING" id="238.BBD35_15330"/>
<feature type="transmembrane region" description="Helical" evidence="1">
    <location>
        <begin position="80"/>
        <end position="96"/>
    </location>
</feature>
<protein>
    <submittedName>
        <fullName evidence="2">Uncharacterized protein</fullName>
    </submittedName>
</protein>
<evidence type="ECO:0000313" key="2">
    <source>
        <dbReference type="EMBL" id="OOH96056.1"/>
    </source>
</evidence>
<keyword evidence="1" id="KW-1133">Transmembrane helix</keyword>
<dbReference type="OrthoDB" id="768533at2"/>
<keyword evidence="3" id="KW-1185">Reference proteome</keyword>
<evidence type="ECO:0000256" key="1">
    <source>
        <dbReference type="SAM" id="Phobius"/>
    </source>
</evidence>
<dbReference type="EMBL" id="MPOG01000008">
    <property type="protein sequence ID" value="OOH96056.1"/>
    <property type="molecule type" value="Genomic_DNA"/>
</dbReference>
<organism evidence="2 3">
    <name type="scientific">Elizabethkingia meningoseptica</name>
    <name type="common">Chryseobacterium meningosepticum</name>
    <dbReference type="NCBI Taxonomy" id="238"/>
    <lineage>
        <taxon>Bacteria</taxon>
        <taxon>Pseudomonadati</taxon>
        <taxon>Bacteroidota</taxon>
        <taxon>Flavobacteriia</taxon>
        <taxon>Flavobacteriales</taxon>
        <taxon>Weeksellaceae</taxon>
        <taxon>Elizabethkingia</taxon>
    </lineage>
</organism>
<dbReference type="AlphaFoldDB" id="A0A1V3U0Q1"/>
<dbReference type="RefSeq" id="WP_069214688.1">
    <property type="nucleotide sequence ID" value="NZ_CP016378.1"/>
</dbReference>
<evidence type="ECO:0000313" key="3">
    <source>
        <dbReference type="Proteomes" id="UP000188947"/>
    </source>
</evidence>
<sequence>MLLFVHILIAISGSWLTFYLNRYLKLGAVKSSSLLALVVGGIYQLNQSFLHYDIPQDIPFLVIGSTFIGMITSRKHYRNFNLFVAPIIFTIIYYNISKEFNGFGGAIGTAACISLLIAIYLRSLKATKKVIKPFRQVKVETMKRNRHKKISHTFSHHK</sequence>
<keyword evidence="1" id="KW-0472">Membrane</keyword>
<dbReference type="eggNOG" id="COG4262">
    <property type="taxonomic scope" value="Bacteria"/>
</dbReference>
<name>A0A1V3U0Q1_ELIME</name>